<evidence type="ECO:0000313" key="1">
    <source>
        <dbReference type="EMBL" id="ARJ05475.1"/>
    </source>
</evidence>
<keyword evidence="2" id="KW-1185">Reference proteome</keyword>
<dbReference type="KEGG" id="cphy:B5808_09755"/>
<dbReference type="EMBL" id="CP020715">
    <property type="protein sequence ID" value="ARJ05475.1"/>
    <property type="molecule type" value="Genomic_DNA"/>
</dbReference>
<accession>A0A1X9LJU0</accession>
<gene>
    <name evidence="1" type="ORF">B5808_09755</name>
</gene>
<dbReference type="RefSeq" id="WP_085019613.1">
    <property type="nucleotide sequence ID" value="NZ_BMHD01000001.1"/>
</dbReference>
<reference evidence="1 2" key="1">
    <citation type="submission" date="2017-04" db="EMBL/GenBank/DDBJ databases">
        <authorList>
            <person name="Afonso C.L."/>
            <person name="Miller P.J."/>
            <person name="Scott M.A."/>
            <person name="Spackman E."/>
            <person name="Goraichik I."/>
            <person name="Dimitrov K.M."/>
            <person name="Suarez D.L."/>
            <person name="Swayne D.E."/>
        </authorList>
    </citation>
    <scope>NUCLEOTIDE SEQUENCE [LARGE SCALE GENOMIC DNA]</scope>
    <source>
        <strain evidence="2">XA(T)</strain>
    </source>
</reference>
<organism evidence="1 2">
    <name type="scientific">Cnuibacter physcomitrellae</name>
    <dbReference type="NCBI Taxonomy" id="1619308"/>
    <lineage>
        <taxon>Bacteria</taxon>
        <taxon>Bacillati</taxon>
        <taxon>Actinomycetota</taxon>
        <taxon>Actinomycetes</taxon>
        <taxon>Micrococcales</taxon>
        <taxon>Microbacteriaceae</taxon>
        <taxon>Cnuibacter</taxon>
    </lineage>
</organism>
<protein>
    <submittedName>
        <fullName evidence="1">Uncharacterized protein</fullName>
    </submittedName>
</protein>
<dbReference type="AlphaFoldDB" id="A0A1X9LJU0"/>
<name>A0A1X9LJU0_9MICO</name>
<evidence type="ECO:0000313" key="2">
    <source>
        <dbReference type="Proteomes" id="UP000192775"/>
    </source>
</evidence>
<proteinExistence type="predicted"/>
<dbReference type="Proteomes" id="UP000192775">
    <property type="component" value="Chromosome"/>
</dbReference>
<sequence length="78" mass="8456">MHVDQRARLLAAVVPGLARGRRRSTVQLVHLHRLAVRTEARVHRAVDADADHLLEVVAVERGRGAAGHGTIIVGCRNA</sequence>